<dbReference type="EMBL" id="JARQWQ010000092">
    <property type="protein sequence ID" value="KAK2551922.1"/>
    <property type="molecule type" value="Genomic_DNA"/>
</dbReference>
<sequence>MGQINAGSSMVRPSRLDTVGGLPDVLFQLSEESGVFDCSKRGFKAPSKGCETSKLRDHFKCHFNPTYDNDTQPPELFENPPPFVENLLEITSAIQVDTSVPTIDELRKIILSLKNGKVASNLPPELLKYAAYSDEFLNEVYVVMAEIWTNRRLPADWGISRITTLWKNKGKKSDPSKYRGLSISSAICKLCMSIILARKKSLYEAQLCEEQQGFRQGRGTQDAIYTIKRLQQIAMKRKKRIYACFIDLTAAFDKIMRT</sequence>
<protein>
    <recommendedName>
        <fullName evidence="1">Reverse transcriptase domain-containing protein</fullName>
    </recommendedName>
</protein>
<keyword evidence="3" id="KW-1185">Reference proteome</keyword>
<accession>A0AAD9PZE4</accession>
<feature type="domain" description="Reverse transcriptase" evidence="1">
    <location>
        <begin position="171"/>
        <end position="255"/>
    </location>
</feature>
<dbReference type="AlphaFoldDB" id="A0AAD9PZE4"/>
<reference evidence="2" key="2">
    <citation type="journal article" date="2023" name="Science">
        <title>Genomic signatures of disease resistance in endangered staghorn corals.</title>
        <authorList>
            <person name="Vollmer S.V."/>
            <person name="Selwyn J.D."/>
            <person name="Despard B.A."/>
            <person name="Roesel C.L."/>
        </authorList>
    </citation>
    <scope>NUCLEOTIDE SEQUENCE</scope>
    <source>
        <strain evidence="2">K2</strain>
    </source>
</reference>
<dbReference type="Pfam" id="PF00078">
    <property type="entry name" value="RVT_1"/>
    <property type="match status" value="1"/>
</dbReference>
<dbReference type="InterPro" id="IPR000477">
    <property type="entry name" value="RT_dom"/>
</dbReference>
<dbReference type="Proteomes" id="UP001249851">
    <property type="component" value="Unassembled WGS sequence"/>
</dbReference>
<comment type="caution">
    <text evidence="2">The sequence shown here is derived from an EMBL/GenBank/DDBJ whole genome shotgun (WGS) entry which is preliminary data.</text>
</comment>
<gene>
    <name evidence="2" type="ORF">P5673_027170</name>
</gene>
<dbReference type="PANTHER" id="PTHR19446">
    <property type="entry name" value="REVERSE TRANSCRIPTASES"/>
    <property type="match status" value="1"/>
</dbReference>
<proteinExistence type="predicted"/>
<reference evidence="2" key="1">
    <citation type="journal article" date="2023" name="G3 (Bethesda)">
        <title>Whole genome assembly and annotation of the endangered Caribbean coral Acropora cervicornis.</title>
        <authorList>
            <person name="Selwyn J.D."/>
            <person name="Vollmer S.V."/>
        </authorList>
    </citation>
    <scope>NUCLEOTIDE SEQUENCE</scope>
    <source>
        <strain evidence="2">K2</strain>
    </source>
</reference>
<evidence type="ECO:0000313" key="2">
    <source>
        <dbReference type="EMBL" id="KAK2551922.1"/>
    </source>
</evidence>
<evidence type="ECO:0000259" key="1">
    <source>
        <dbReference type="Pfam" id="PF00078"/>
    </source>
</evidence>
<organism evidence="2 3">
    <name type="scientific">Acropora cervicornis</name>
    <name type="common">Staghorn coral</name>
    <dbReference type="NCBI Taxonomy" id="6130"/>
    <lineage>
        <taxon>Eukaryota</taxon>
        <taxon>Metazoa</taxon>
        <taxon>Cnidaria</taxon>
        <taxon>Anthozoa</taxon>
        <taxon>Hexacorallia</taxon>
        <taxon>Scleractinia</taxon>
        <taxon>Astrocoeniina</taxon>
        <taxon>Acroporidae</taxon>
        <taxon>Acropora</taxon>
    </lineage>
</organism>
<evidence type="ECO:0000313" key="3">
    <source>
        <dbReference type="Proteomes" id="UP001249851"/>
    </source>
</evidence>
<name>A0AAD9PZE4_ACRCE</name>